<dbReference type="Proteomes" id="UP000254230">
    <property type="component" value="Unassembled WGS sequence"/>
</dbReference>
<evidence type="ECO:0000313" key="2">
    <source>
        <dbReference type="EMBL" id="STY18937.1"/>
    </source>
</evidence>
<dbReference type="EMBL" id="UGOW01000001">
    <property type="protein sequence ID" value="STY18937.1"/>
    <property type="molecule type" value="Genomic_DNA"/>
</dbReference>
<evidence type="ECO:0000313" key="4">
    <source>
        <dbReference type="Proteomes" id="UP000254230"/>
    </source>
</evidence>
<evidence type="ECO:0000313" key="3">
    <source>
        <dbReference type="Proteomes" id="UP000054639"/>
    </source>
</evidence>
<keyword evidence="3" id="KW-1185">Reference proteome</keyword>
<organism evidence="2 4">
    <name type="scientific">Legionella quateirensis</name>
    <dbReference type="NCBI Taxonomy" id="45072"/>
    <lineage>
        <taxon>Bacteria</taxon>
        <taxon>Pseudomonadati</taxon>
        <taxon>Pseudomonadota</taxon>
        <taxon>Gammaproteobacteria</taxon>
        <taxon>Legionellales</taxon>
        <taxon>Legionellaceae</taxon>
        <taxon>Legionella</taxon>
    </lineage>
</organism>
<dbReference type="STRING" id="45072.Lqua_2396"/>
<protein>
    <submittedName>
        <fullName evidence="2">Uncharacterized protein</fullName>
    </submittedName>
</protein>
<gene>
    <name evidence="1" type="ORF">Lqua_2396</name>
    <name evidence="2" type="ORF">NCTC12376_02763</name>
</gene>
<accession>A0A378KZI0</accession>
<dbReference type="OrthoDB" id="9808276at2"/>
<dbReference type="Proteomes" id="UP000054639">
    <property type="component" value="Unassembled WGS sequence"/>
</dbReference>
<dbReference type="EMBL" id="LNYR01000034">
    <property type="protein sequence ID" value="KTD46293.1"/>
    <property type="molecule type" value="Genomic_DNA"/>
</dbReference>
<sequence length="65" mass="7335">MSPYFFIFNFGFTVNSLAPKLITLGYKVIGTSRTPAEQQENNLDIKLIDFASTGTQIWRNDCATE</sequence>
<proteinExistence type="predicted"/>
<name>A0A378KZI0_9GAMM</name>
<evidence type="ECO:0000313" key="1">
    <source>
        <dbReference type="EMBL" id="KTD46293.1"/>
    </source>
</evidence>
<dbReference type="RefSeq" id="WP_058474543.1">
    <property type="nucleotide sequence ID" value="NZ_CAAAIL010000001.1"/>
</dbReference>
<reference evidence="1 3" key="1">
    <citation type="submission" date="2015-11" db="EMBL/GenBank/DDBJ databases">
        <title>Genomic analysis of 38 Legionella species identifies large and diverse effector repertoires.</title>
        <authorList>
            <person name="Burstein D."/>
            <person name="Amaro F."/>
            <person name="Zusman T."/>
            <person name="Lifshitz Z."/>
            <person name="Cohen O."/>
            <person name="Gilbert J.A."/>
            <person name="Pupko T."/>
            <person name="Shuman H.A."/>
            <person name="Segal G."/>
        </authorList>
    </citation>
    <scope>NUCLEOTIDE SEQUENCE [LARGE SCALE GENOMIC DNA]</scope>
    <source>
        <strain evidence="1 3">ATCC 49507</strain>
    </source>
</reference>
<reference evidence="2 4" key="2">
    <citation type="submission" date="2018-06" db="EMBL/GenBank/DDBJ databases">
        <authorList>
            <consortium name="Pathogen Informatics"/>
            <person name="Doyle S."/>
        </authorList>
    </citation>
    <scope>NUCLEOTIDE SEQUENCE [LARGE SCALE GENOMIC DNA]</scope>
    <source>
        <strain evidence="2 4">NCTC12376</strain>
    </source>
</reference>
<dbReference type="AlphaFoldDB" id="A0A378KZI0"/>